<dbReference type="EMBL" id="CM001886">
    <property type="protein sequence ID" value="EOY16916.1"/>
    <property type="molecule type" value="Genomic_DNA"/>
</dbReference>
<evidence type="ECO:0000259" key="1">
    <source>
        <dbReference type="Pfam" id="PF03732"/>
    </source>
</evidence>
<feature type="domain" description="Retrotransposon gag" evidence="1">
    <location>
        <begin position="35"/>
        <end position="105"/>
    </location>
</feature>
<dbReference type="Gramene" id="EOY16916">
    <property type="protein sequence ID" value="EOY16916"/>
    <property type="gene ID" value="TCM_035988"/>
</dbReference>
<gene>
    <name evidence="2" type="ORF">TCM_035988</name>
</gene>
<evidence type="ECO:0000313" key="2">
    <source>
        <dbReference type="EMBL" id="EOY16916.1"/>
    </source>
</evidence>
<proteinExistence type="predicted"/>
<accession>A0A061FIK6</accession>
<dbReference type="Proteomes" id="UP000026915">
    <property type="component" value="Chromosome 8"/>
</dbReference>
<dbReference type="PANTHER" id="PTHR34482">
    <property type="entry name" value="DNA DAMAGE-INDUCIBLE PROTEIN 1-LIKE"/>
    <property type="match status" value="1"/>
</dbReference>
<protein>
    <recommendedName>
        <fullName evidence="1">Retrotransposon gag domain-containing protein</fullName>
    </recommendedName>
</protein>
<dbReference type="InParanoid" id="A0A061FIK6"/>
<dbReference type="AlphaFoldDB" id="A0A061FIK6"/>
<name>A0A061FIK6_THECC</name>
<reference evidence="2" key="1">
    <citation type="journal article" date="2013" name="Genome Biol.">
        <title>The genome sequence of the most widely cultivated cacao type and its use to identify candidate genes regulating pod color.</title>
        <authorList>
            <person name="Motamayor J.C."/>
            <person name="Mockaitis K."/>
            <person name="Schmutz J."/>
            <person name="Haiminen N."/>
            <person name="Iii D.L."/>
            <person name="Cornejo O."/>
            <person name="Findley S.D."/>
            <person name="Zheng P."/>
            <person name="Utro F."/>
            <person name="Royaert S."/>
            <person name="Saski C."/>
            <person name="Jenkins J."/>
            <person name="Podicheti R."/>
            <person name="Zhao M."/>
            <person name="Scheffler B.E."/>
            <person name="Stack J.C."/>
            <person name="Feltus F.A."/>
            <person name="Mustiga G.M."/>
            <person name="Amores F."/>
            <person name="Phillips W."/>
            <person name="Marelli J.P."/>
            <person name="May G.D."/>
            <person name="Shapiro H."/>
            <person name="Ma J."/>
            <person name="Bustamante C.D."/>
            <person name="Schnell R.J."/>
            <person name="Main D."/>
            <person name="Gilbert D."/>
            <person name="Parida L."/>
            <person name="Kuhn D.N."/>
        </authorList>
    </citation>
    <scope>NUCLEOTIDE SEQUENCE [LARGE SCALE GENOMIC DNA]</scope>
</reference>
<dbReference type="InterPro" id="IPR005162">
    <property type="entry name" value="Retrotrans_gag_dom"/>
</dbReference>
<dbReference type="Pfam" id="PF03732">
    <property type="entry name" value="Retrotrans_gag"/>
    <property type="match status" value="1"/>
</dbReference>
<dbReference type="PANTHER" id="PTHR34482:SF36">
    <property type="entry name" value="RETROTRANSPOSON GAG DOMAIN-CONTAINING PROTEIN"/>
    <property type="match status" value="1"/>
</dbReference>
<sequence length="283" mass="31539">MLPLRWQIDHGHPPREAEVDVAGSLGRGRPTNATPLAWSEFSVAFLDRFLPLSVRNARAREFETLVQTSSMTVSEYDIKFTQLARYAPYLVSTEEMKIQRFVDGLVEPLFRAVASRDFTTYSAAVDRAQRIEMRTSESRAARDRAKRGKIEGYQGCRDFSSGGWDREPSVLGGSKILDRVVKSFALVILVGDDIVDGASLLQKLVTGAVNLGILGGIVRWHINHQILLVVPPSQLHLLRQLLSHLAGRLVDREVEVRVLPLKADHLGPDIKVLLVEAKRGCLL</sequence>
<organism evidence="2 3">
    <name type="scientific">Theobroma cacao</name>
    <name type="common">Cacao</name>
    <name type="synonym">Cocoa</name>
    <dbReference type="NCBI Taxonomy" id="3641"/>
    <lineage>
        <taxon>Eukaryota</taxon>
        <taxon>Viridiplantae</taxon>
        <taxon>Streptophyta</taxon>
        <taxon>Embryophyta</taxon>
        <taxon>Tracheophyta</taxon>
        <taxon>Spermatophyta</taxon>
        <taxon>Magnoliopsida</taxon>
        <taxon>eudicotyledons</taxon>
        <taxon>Gunneridae</taxon>
        <taxon>Pentapetalae</taxon>
        <taxon>rosids</taxon>
        <taxon>malvids</taxon>
        <taxon>Malvales</taxon>
        <taxon>Malvaceae</taxon>
        <taxon>Byttnerioideae</taxon>
        <taxon>Theobroma</taxon>
    </lineage>
</organism>
<evidence type="ECO:0000313" key="3">
    <source>
        <dbReference type="Proteomes" id="UP000026915"/>
    </source>
</evidence>
<keyword evidence="3" id="KW-1185">Reference proteome</keyword>
<dbReference type="OMA" id="RGSRMIG"/>
<dbReference type="HOGENOM" id="CLU_984882_0_0_1"/>